<dbReference type="RefSeq" id="WP_209142709.1">
    <property type="nucleotide sequence ID" value="NZ_JAGHKO010000011.1"/>
</dbReference>
<comment type="caution">
    <text evidence="1">The sequence shown here is derived from an EMBL/GenBank/DDBJ whole genome shotgun (WGS) entry which is preliminary data.</text>
</comment>
<protein>
    <recommendedName>
        <fullName evidence="3">AsmA-like C-terminal domain-containing protein</fullName>
    </recommendedName>
</protein>
<evidence type="ECO:0000313" key="1">
    <source>
        <dbReference type="EMBL" id="MBO9204289.1"/>
    </source>
</evidence>
<dbReference type="EMBL" id="JAGHKO010000011">
    <property type="protein sequence ID" value="MBO9204289.1"/>
    <property type="molecule type" value="Genomic_DNA"/>
</dbReference>
<evidence type="ECO:0008006" key="3">
    <source>
        <dbReference type="Google" id="ProtNLM"/>
    </source>
</evidence>
<gene>
    <name evidence="1" type="ORF">J7I42_28635</name>
</gene>
<name>A0ABS3Z2A1_9BACT</name>
<accession>A0ABS3Z2A1</accession>
<keyword evidence="2" id="KW-1185">Reference proteome</keyword>
<reference evidence="1 2" key="1">
    <citation type="submission" date="2021-03" db="EMBL/GenBank/DDBJ databases">
        <title>Assistant Professor.</title>
        <authorList>
            <person name="Huq M.A."/>
        </authorList>
    </citation>
    <scope>NUCLEOTIDE SEQUENCE [LARGE SCALE GENOMIC DNA]</scope>
    <source>
        <strain evidence="1 2">MAH-29</strain>
    </source>
</reference>
<proteinExistence type="predicted"/>
<sequence>MKISGHIHEVTDFVHFAPSFLSNPKKPLAGTFKSAPGLHIHLGSILEGLLPAQIPSVSAETISSADGKFSLNISDSLLKHLMINKMAYFVVYKKVGTFNINGRILPAFEAVYRSSAFDITKFKGGDVDIFFALFDFPTVGGISQDKVNEQVKQTKAQLKDLDKLSAWIKDGFISVSGSGRGADLKFNVHLSTSTSFNLSHFIVGEVTDMDIDLPGWDVLTGIFVSKDDIQKEVEKGIASMMEEVNDNIEKELAAQVGKGASQRPELVKDFFKTTASVTFTKLNFPIVDHKMSPLGPIDTRAIVPNVAVGFPRNIG</sequence>
<organism evidence="1 2">
    <name type="scientific">Niastella soli</name>
    <dbReference type="NCBI Taxonomy" id="2821487"/>
    <lineage>
        <taxon>Bacteria</taxon>
        <taxon>Pseudomonadati</taxon>
        <taxon>Bacteroidota</taxon>
        <taxon>Chitinophagia</taxon>
        <taxon>Chitinophagales</taxon>
        <taxon>Chitinophagaceae</taxon>
        <taxon>Niastella</taxon>
    </lineage>
</organism>
<evidence type="ECO:0000313" key="2">
    <source>
        <dbReference type="Proteomes" id="UP000677244"/>
    </source>
</evidence>
<dbReference type="Proteomes" id="UP000677244">
    <property type="component" value="Unassembled WGS sequence"/>
</dbReference>